<feature type="domain" description="Polysaccharide pyruvyl transferase" evidence="1">
    <location>
        <begin position="14"/>
        <end position="219"/>
    </location>
</feature>
<evidence type="ECO:0000313" key="3">
    <source>
        <dbReference type="Proteomes" id="UP000031623"/>
    </source>
</evidence>
<dbReference type="EMBL" id="AP014633">
    <property type="protein sequence ID" value="BAP55950.1"/>
    <property type="molecule type" value="Genomic_DNA"/>
</dbReference>
<sequence length="313" mass="36846">MKYASLGFEHAPGNLGDNIQTLAVEQFLPYVDKRFPIDALNQVQENDKYLLVMNGWFTPKPQNWPPSESIVPIFFGFHIRNDKNVQKLLLNEGSINYFKCHEPIGCRDRETANMLSRKGVKTYYSKCLTLTFPKRESEPQNGKVFLVDIDEDTPIPKHLEQVAIRITHVIPHIYSEKLKFEMARQLLDLYRKEARLVITKRLHCALPCIAFGIPIVFLTDNPDDYRISLLKDLNIKIYKRPNILLRGIYLFFRRFQYRTRNRFILSKISRILTELCWLLLINRKVDWNPKPVSIDVEKEKIIEKINELIQSKL</sequence>
<dbReference type="Pfam" id="PF04230">
    <property type="entry name" value="PS_pyruv_trans"/>
    <property type="match status" value="1"/>
</dbReference>
<name>A0A090ALG3_9GAMM</name>
<reference evidence="2 3" key="1">
    <citation type="journal article" date="2014" name="ISME J.">
        <title>Ecophysiology of Thioploca ingrica as revealed by the complete genome sequence supplemented with proteomic evidence.</title>
        <authorList>
            <person name="Kojima H."/>
            <person name="Ogura Y."/>
            <person name="Yamamoto N."/>
            <person name="Togashi T."/>
            <person name="Mori H."/>
            <person name="Watanabe T."/>
            <person name="Nemoto F."/>
            <person name="Kurokawa K."/>
            <person name="Hayashi T."/>
            <person name="Fukui M."/>
        </authorList>
    </citation>
    <scope>NUCLEOTIDE SEQUENCE [LARGE SCALE GENOMIC DNA]</scope>
</reference>
<proteinExistence type="predicted"/>
<dbReference type="OrthoDB" id="5672604at2"/>
<dbReference type="Proteomes" id="UP000031623">
    <property type="component" value="Chromosome"/>
</dbReference>
<evidence type="ECO:0000259" key="1">
    <source>
        <dbReference type="Pfam" id="PF04230"/>
    </source>
</evidence>
<dbReference type="InterPro" id="IPR007345">
    <property type="entry name" value="Polysacch_pyruvyl_Trfase"/>
</dbReference>
<keyword evidence="3" id="KW-1185">Reference proteome</keyword>
<organism evidence="2 3">
    <name type="scientific">Thioploca ingrica</name>
    <dbReference type="NCBI Taxonomy" id="40754"/>
    <lineage>
        <taxon>Bacteria</taxon>
        <taxon>Pseudomonadati</taxon>
        <taxon>Pseudomonadota</taxon>
        <taxon>Gammaproteobacteria</taxon>
        <taxon>Thiotrichales</taxon>
        <taxon>Thiotrichaceae</taxon>
        <taxon>Thioploca</taxon>
    </lineage>
</organism>
<gene>
    <name evidence="2" type="ORF">THII_1653</name>
</gene>
<dbReference type="HOGENOM" id="CLU_055994_0_0_6"/>
<accession>A0A090ALG3</accession>
<evidence type="ECO:0000313" key="2">
    <source>
        <dbReference type="EMBL" id="BAP55950.1"/>
    </source>
</evidence>
<protein>
    <recommendedName>
        <fullName evidence="1">Polysaccharide pyruvyl transferase domain-containing protein</fullName>
    </recommendedName>
</protein>
<dbReference type="AlphaFoldDB" id="A0A090ALG3"/>
<dbReference type="STRING" id="40754.THII_1653"/>
<dbReference type="KEGG" id="tig:THII_1653"/>